<accession>A0ACB8SN54</accession>
<keyword evidence="2" id="KW-1185">Reference proteome</keyword>
<comment type="caution">
    <text evidence="1">The sequence shown here is derived from an EMBL/GenBank/DDBJ whole genome shotgun (WGS) entry which is preliminary data.</text>
</comment>
<name>A0ACB8SN54_9AGAM</name>
<reference evidence="1" key="2">
    <citation type="journal article" date="2022" name="New Phytol.">
        <title>Evolutionary transition to the ectomycorrhizal habit in the genomes of a hyperdiverse lineage of mushroom-forming fungi.</title>
        <authorList>
            <person name="Looney B."/>
            <person name="Miyauchi S."/>
            <person name="Morin E."/>
            <person name="Drula E."/>
            <person name="Courty P.E."/>
            <person name="Kohler A."/>
            <person name="Kuo A."/>
            <person name="LaButti K."/>
            <person name="Pangilinan J."/>
            <person name="Lipzen A."/>
            <person name="Riley R."/>
            <person name="Andreopoulos W."/>
            <person name="He G."/>
            <person name="Johnson J."/>
            <person name="Nolan M."/>
            <person name="Tritt A."/>
            <person name="Barry K.W."/>
            <person name="Grigoriev I.V."/>
            <person name="Nagy L.G."/>
            <person name="Hibbett D."/>
            <person name="Henrissat B."/>
            <person name="Matheny P.B."/>
            <person name="Labbe J."/>
            <person name="Martin F.M."/>
        </authorList>
    </citation>
    <scope>NUCLEOTIDE SEQUENCE</scope>
    <source>
        <strain evidence="1">HHB10654</strain>
    </source>
</reference>
<evidence type="ECO:0000313" key="1">
    <source>
        <dbReference type="EMBL" id="KAI0057934.1"/>
    </source>
</evidence>
<proteinExistence type="predicted"/>
<organism evidence="1 2">
    <name type="scientific">Artomyces pyxidatus</name>
    <dbReference type="NCBI Taxonomy" id="48021"/>
    <lineage>
        <taxon>Eukaryota</taxon>
        <taxon>Fungi</taxon>
        <taxon>Dikarya</taxon>
        <taxon>Basidiomycota</taxon>
        <taxon>Agaricomycotina</taxon>
        <taxon>Agaricomycetes</taxon>
        <taxon>Russulales</taxon>
        <taxon>Auriscalpiaceae</taxon>
        <taxon>Artomyces</taxon>
    </lineage>
</organism>
<dbReference type="EMBL" id="MU277241">
    <property type="protein sequence ID" value="KAI0057934.1"/>
    <property type="molecule type" value="Genomic_DNA"/>
</dbReference>
<protein>
    <submittedName>
        <fullName evidence="1">Uncharacterized protein</fullName>
    </submittedName>
</protein>
<dbReference type="Proteomes" id="UP000814140">
    <property type="component" value="Unassembled WGS sequence"/>
</dbReference>
<reference evidence="1" key="1">
    <citation type="submission" date="2021-03" db="EMBL/GenBank/DDBJ databases">
        <authorList>
            <consortium name="DOE Joint Genome Institute"/>
            <person name="Ahrendt S."/>
            <person name="Looney B.P."/>
            <person name="Miyauchi S."/>
            <person name="Morin E."/>
            <person name="Drula E."/>
            <person name="Courty P.E."/>
            <person name="Chicoki N."/>
            <person name="Fauchery L."/>
            <person name="Kohler A."/>
            <person name="Kuo A."/>
            <person name="Labutti K."/>
            <person name="Pangilinan J."/>
            <person name="Lipzen A."/>
            <person name="Riley R."/>
            <person name="Andreopoulos W."/>
            <person name="He G."/>
            <person name="Johnson J."/>
            <person name="Barry K.W."/>
            <person name="Grigoriev I.V."/>
            <person name="Nagy L."/>
            <person name="Hibbett D."/>
            <person name="Henrissat B."/>
            <person name="Matheny P.B."/>
            <person name="Labbe J."/>
            <person name="Martin F."/>
        </authorList>
    </citation>
    <scope>NUCLEOTIDE SEQUENCE</scope>
    <source>
        <strain evidence="1">HHB10654</strain>
    </source>
</reference>
<evidence type="ECO:0000313" key="2">
    <source>
        <dbReference type="Proteomes" id="UP000814140"/>
    </source>
</evidence>
<sequence>MTLVAVNFTHSGNIPSARVESVGKVKIWGWMPDGYFKFSTGLARLTLYEYRGRSCRGQDQIVSSTAAFADGSRVVSFPNLLPSDGIRSLSFLCTKAEPNHGSTSSTHSPVQHFSHGSRDTRQVGVPFWPKLPLLSDVTAIARPPAAQADESLLDGMNNVSHLFFTSGKRGQCDKGI</sequence>
<gene>
    <name evidence="1" type="ORF">BV25DRAFT_1841362</name>
</gene>